<dbReference type="eggNOG" id="COG4850">
    <property type="taxonomic scope" value="Bacteria"/>
</dbReference>
<dbReference type="Pfam" id="PF09949">
    <property type="entry name" value="APP1_cat"/>
    <property type="match status" value="1"/>
</dbReference>
<dbReference type="EC" id="3.1.3.4" evidence="3"/>
<dbReference type="PANTHER" id="PTHR28208:SF3">
    <property type="entry name" value="PHOSPHATIDATE PHOSPHATASE APP1"/>
    <property type="match status" value="1"/>
</dbReference>
<feature type="domain" description="Phosphatidate phosphatase APP1 catalytic" evidence="2">
    <location>
        <begin position="224"/>
        <end position="375"/>
    </location>
</feature>
<dbReference type="InterPro" id="IPR019236">
    <property type="entry name" value="APP1_cat"/>
</dbReference>
<dbReference type="PANTHER" id="PTHR28208">
    <property type="entry name" value="PHOSPHATIDATE PHOSPHATASE APP1"/>
    <property type="match status" value="1"/>
</dbReference>
<name>A0A087A7G3_9BIFI</name>
<dbReference type="OrthoDB" id="9789875at2"/>
<keyword evidence="3" id="KW-0378">Hydrolase</keyword>
<accession>A0A087A7G3</accession>
<feature type="region of interest" description="Disordered" evidence="1">
    <location>
        <begin position="1"/>
        <end position="38"/>
    </location>
</feature>
<sequence>MSGEGSRSRDGQHGQHDHNDLNGRNGHNGQIPADDMPTVPIPARHVVTTFDAASRRERIEIQPLYERIVRRVITRVFSVWVKAATKAAHDLDWFPRVDPYVGYGTNDYSRLICRTVYAGAHSQSGLAMRGFKGMLAIPSPHTQVRISIDDVPLETVQVGASERYDALDERPEVDSEYALSDTSGYLDLVAEHKLASGVHTVSYRVRGRRPVTASLFTIPKDAKVGIISDVDDTIMITQAPILWKAAWNLLFLNPEKKASVPGMSVLFTKLADLFPDAPFFYLSTSPWNVEGAIRHFITNHGFPEGPLLLRDLDPRPKTFIPTGPQHKLEFAEQLMGDFPDMKFILVGDDGQKDPSTYATIVKRYPGRVLAIAIRQLTPREAMPFGINAGGMTASQPTPVTDVPVFTGTTGANLMKTMLPYLKEHLS</sequence>
<dbReference type="AlphaFoldDB" id="A0A087A7G3"/>
<keyword evidence="3" id="KW-0547">Nucleotide-binding</keyword>
<comment type="caution">
    <text evidence="3">The sequence shown here is derived from an EMBL/GenBank/DDBJ whole genome shotgun (WGS) entry which is preliminary data.</text>
</comment>
<protein>
    <submittedName>
        <fullName evidence="3">ABC transporter ATP-binding protein</fullName>
        <ecNumber evidence="3">3.1.3.4</ecNumber>
    </submittedName>
</protein>
<organism evidence="3 4">
    <name type="scientific">Bifidobacterium callitrichos DSM 23973</name>
    <dbReference type="NCBI Taxonomy" id="1437609"/>
    <lineage>
        <taxon>Bacteria</taxon>
        <taxon>Bacillati</taxon>
        <taxon>Actinomycetota</taxon>
        <taxon>Actinomycetes</taxon>
        <taxon>Bifidobacteriales</taxon>
        <taxon>Bifidobacteriaceae</taxon>
        <taxon>Bifidobacterium</taxon>
    </lineage>
</organism>
<dbReference type="EMBL" id="JGYS01000007">
    <property type="protein sequence ID" value="KFI54713.1"/>
    <property type="molecule type" value="Genomic_DNA"/>
</dbReference>
<proteinExistence type="predicted"/>
<dbReference type="GO" id="GO:0008195">
    <property type="term" value="F:phosphatidate phosphatase activity"/>
    <property type="evidence" value="ECO:0007669"/>
    <property type="project" value="UniProtKB-EC"/>
</dbReference>
<dbReference type="Proteomes" id="UP000029072">
    <property type="component" value="Unassembled WGS sequence"/>
</dbReference>
<gene>
    <name evidence="3" type="ORF">BCAL_0975</name>
</gene>
<keyword evidence="3" id="KW-0067">ATP-binding</keyword>
<dbReference type="GO" id="GO:0005524">
    <property type="term" value="F:ATP binding"/>
    <property type="evidence" value="ECO:0007669"/>
    <property type="project" value="UniProtKB-KW"/>
</dbReference>
<evidence type="ECO:0000313" key="3">
    <source>
        <dbReference type="EMBL" id="KFI54713.1"/>
    </source>
</evidence>
<dbReference type="InterPro" id="IPR052935">
    <property type="entry name" value="Mg2+_PAP"/>
</dbReference>
<feature type="compositionally biased region" description="Basic and acidic residues" evidence="1">
    <location>
        <begin position="1"/>
        <end position="21"/>
    </location>
</feature>
<dbReference type="STRING" id="1437609.BCAL_0975"/>
<evidence type="ECO:0000259" key="2">
    <source>
        <dbReference type="Pfam" id="PF09949"/>
    </source>
</evidence>
<reference evidence="3 4" key="1">
    <citation type="submission" date="2014-03" db="EMBL/GenBank/DDBJ databases">
        <title>Genomics of Bifidobacteria.</title>
        <authorList>
            <person name="Ventura M."/>
            <person name="Milani C."/>
            <person name="Lugli G.A."/>
        </authorList>
    </citation>
    <scope>NUCLEOTIDE SEQUENCE [LARGE SCALE GENOMIC DNA]</scope>
    <source>
        <strain evidence="3 4">DSM 23973</strain>
    </source>
</reference>
<evidence type="ECO:0000256" key="1">
    <source>
        <dbReference type="SAM" id="MobiDB-lite"/>
    </source>
</evidence>
<evidence type="ECO:0000313" key="4">
    <source>
        <dbReference type="Proteomes" id="UP000029072"/>
    </source>
</evidence>